<dbReference type="Proteomes" id="UP001314229">
    <property type="component" value="Unassembled WGS sequence"/>
</dbReference>
<reference evidence="1 2" key="1">
    <citation type="submission" date="2024-01" db="EMBL/GenBank/DDBJ databases">
        <authorList>
            <person name="Alioto T."/>
            <person name="Alioto T."/>
            <person name="Gomez Garrido J."/>
        </authorList>
    </citation>
    <scope>NUCLEOTIDE SEQUENCE [LARGE SCALE GENOMIC DNA]</scope>
</reference>
<evidence type="ECO:0000313" key="2">
    <source>
        <dbReference type="Proteomes" id="UP001314229"/>
    </source>
</evidence>
<dbReference type="EMBL" id="CAWUFR010000044">
    <property type="protein sequence ID" value="CAK6960187.1"/>
    <property type="molecule type" value="Genomic_DNA"/>
</dbReference>
<protein>
    <submittedName>
        <fullName evidence="1">Uncharacterized protein</fullName>
    </submittedName>
</protein>
<proteinExistence type="predicted"/>
<comment type="caution">
    <text evidence="1">The sequence shown here is derived from an EMBL/GenBank/DDBJ whole genome shotgun (WGS) entry which is preliminary data.</text>
</comment>
<keyword evidence="2" id="KW-1185">Reference proteome</keyword>
<name>A0AAV1NKZ3_SCOSC</name>
<sequence>MEARAGQIGGARAQLVSLIKPEREREVEVERARGRRVQSGGYHRTLLPACTAAAGPSTSSNKRRTKPLLSRLLLDVPHRRQFNHIISSILFSYPATWTDSGNFRVI</sequence>
<accession>A0AAV1NKZ3</accession>
<organism evidence="1 2">
    <name type="scientific">Scomber scombrus</name>
    <name type="common">Atlantic mackerel</name>
    <name type="synonym">Scomber vernalis</name>
    <dbReference type="NCBI Taxonomy" id="13677"/>
    <lineage>
        <taxon>Eukaryota</taxon>
        <taxon>Metazoa</taxon>
        <taxon>Chordata</taxon>
        <taxon>Craniata</taxon>
        <taxon>Vertebrata</taxon>
        <taxon>Euteleostomi</taxon>
        <taxon>Actinopterygii</taxon>
        <taxon>Neopterygii</taxon>
        <taxon>Teleostei</taxon>
        <taxon>Neoteleostei</taxon>
        <taxon>Acanthomorphata</taxon>
        <taxon>Pelagiaria</taxon>
        <taxon>Scombriformes</taxon>
        <taxon>Scombridae</taxon>
        <taxon>Scomber</taxon>
    </lineage>
</organism>
<dbReference type="AlphaFoldDB" id="A0AAV1NKZ3"/>
<gene>
    <name evidence="1" type="ORF">FSCOSCO3_A015861</name>
</gene>
<evidence type="ECO:0000313" key="1">
    <source>
        <dbReference type="EMBL" id="CAK6960187.1"/>
    </source>
</evidence>